<dbReference type="KEGG" id="rarg:115757535"/>
<evidence type="ECO:0000313" key="9">
    <source>
        <dbReference type="RefSeq" id="XP_030553680.1"/>
    </source>
</evidence>
<dbReference type="OrthoDB" id="621651at2759"/>
<feature type="region of interest" description="Disordered" evidence="6">
    <location>
        <begin position="353"/>
        <end position="453"/>
    </location>
</feature>
<dbReference type="Proteomes" id="UP000827889">
    <property type="component" value="Chromosome 6"/>
</dbReference>
<evidence type="ECO:0000256" key="3">
    <source>
        <dbReference type="ARBA" id="ARBA00022490"/>
    </source>
</evidence>
<keyword evidence="5" id="KW-0206">Cytoskeleton</keyword>
<feature type="region of interest" description="Disordered" evidence="6">
    <location>
        <begin position="73"/>
        <end position="111"/>
    </location>
</feature>
<dbReference type="Pfam" id="PF06886">
    <property type="entry name" value="TPX2"/>
    <property type="match status" value="1"/>
</dbReference>
<evidence type="ECO:0000259" key="7">
    <source>
        <dbReference type="Pfam" id="PF06886"/>
    </source>
</evidence>
<evidence type="ECO:0000256" key="4">
    <source>
        <dbReference type="ARBA" id="ARBA00022701"/>
    </source>
</evidence>
<evidence type="ECO:0000256" key="6">
    <source>
        <dbReference type="SAM" id="MobiDB-lite"/>
    </source>
</evidence>
<feature type="compositionally biased region" description="Low complexity" evidence="6">
    <location>
        <begin position="243"/>
        <end position="272"/>
    </location>
</feature>
<dbReference type="AlphaFoldDB" id="A0A8B8R2R5"/>
<name>A0A8B8R2R5_9MYRT</name>
<comment type="subcellular location">
    <subcellularLocation>
        <location evidence="1">Cytoplasm</location>
        <location evidence="1">Cytoskeleton</location>
    </subcellularLocation>
</comment>
<accession>A0A8B8R2R5</accession>
<evidence type="ECO:0000313" key="8">
    <source>
        <dbReference type="Proteomes" id="UP000827889"/>
    </source>
</evidence>
<evidence type="ECO:0000313" key="11">
    <source>
        <dbReference type="RefSeq" id="XP_048137460.1"/>
    </source>
</evidence>
<evidence type="ECO:0000256" key="5">
    <source>
        <dbReference type="ARBA" id="ARBA00023212"/>
    </source>
</evidence>
<sequence length="510" mass="56243">MAESLASNAALEVSVSFGRFENDSLSWEKWSSFSPNKYLEEVEKCATPGSVAQKKAYFEAHYKKIAARKAELLNQEKQMENGSSGSDDPKCKDPGSEIDEPVFEIGGSKDENLGPVIEQVKDSVGDVGQRSLEQQIHDAVAAVEEDQILPVEGVTEEPDSSRSVHGLSLEKLEDDEFVKEVVQEVPIGSSEAKQLQQNLKNDTVKTEKVLQENVKLNRIRKPQKINPVNKERNTAKTKGMTGSPVVKSSSKASALRLSKPTSASAAKSAAKPSAKKETVPTLPRKKNPLNVEIKKVPSKSLNVSISSDFTNFNRSDISTSRKSLIMEKMGDKDIVKRAFKTFQGSLALSKSFCGERSSVPKPAPSLVTEARDPNSATEQKGKEGQTKAGSVGKKVPKILPSSFGLRSDGRAEKRKEFRKNLEEKSTFKEVEKAPLQSKPKLSDSVQEKRDEEMKKLRQSLNFKATPLPAFYLGQTKSKSCLAKEGYKSETRGREKLIWEGRQALHEQMIG</sequence>
<dbReference type="PANTHER" id="PTHR47286:SF2">
    <property type="entry name" value="F3I6.9 PROTEIN"/>
    <property type="match status" value="1"/>
</dbReference>
<dbReference type="RefSeq" id="XP_048137460.1">
    <property type="nucleotide sequence ID" value="XM_048281503.1"/>
</dbReference>
<dbReference type="GeneID" id="115757535"/>
<keyword evidence="4" id="KW-0493">Microtubule</keyword>
<dbReference type="InterPro" id="IPR027329">
    <property type="entry name" value="TPX2_C"/>
</dbReference>
<gene>
    <name evidence="9 10 11" type="primary">LOC115757535</name>
</gene>
<comment type="similarity">
    <text evidence="2">Belongs to the TPX2 family.</text>
</comment>
<evidence type="ECO:0000256" key="1">
    <source>
        <dbReference type="ARBA" id="ARBA00004245"/>
    </source>
</evidence>
<keyword evidence="3" id="KW-0963">Cytoplasm</keyword>
<feature type="region of interest" description="Disordered" evidence="6">
    <location>
        <begin position="215"/>
        <end position="293"/>
    </location>
</feature>
<protein>
    <submittedName>
        <fullName evidence="10 11">Protein WVD2-like 7 isoform X1</fullName>
    </submittedName>
    <submittedName>
        <fullName evidence="9">Protein WVD2-like 7 isoform X2</fullName>
    </submittedName>
</protein>
<dbReference type="GO" id="GO:0005874">
    <property type="term" value="C:microtubule"/>
    <property type="evidence" value="ECO:0007669"/>
    <property type="project" value="UniProtKB-KW"/>
</dbReference>
<feature type="compositionally biased region" description="Basic and acidic residues" evidence="6">
    <location>
        <begin position="407"/>
        <end position="432"/>
    </location>
</feature>
<dbReference type="RefSeq" id="XP_048137459.1">
    <property type="nucleotide sequence ID" value="XM_048281502.1"/>
</dbReference>
<dbReference type="RefSeq" id="XP_030553680.1">
    <property type="nucleotide sequence ID" value="XM_030697820.1"/>
</dbReference>
<proteinExistence type="inferred from homology"/>
<dbReference type="PANTHER" id="PTHR47286">
    <property type="entry name" value="F3I6.9 PROTEIN"/>
    <property type="match status" value="1"/>
</dbReference>
<feature type="domain" description="TPX2 C-terminal" evidence="7">
    <location>
        <begin position="403"/>
        <end position="479"/>
    </location>
</feature>
<evidence type="ECO:0000313" key="10">
    <source>
        <dbReference type="RefSeq" id="XP_048137459.1"/>
    </source>
</evidence>
<reference evidence="9" key="1">
    <citation type="submission" date="2025-04" db="UniProtKB">
        <authorList>
            <consortium name="RefSeq"/>
        </authorList>
    </citation>
    <scope>IDENTIFICATION</scope>
    <source>
        <tissue evidence="10 11">Leaf</tissue>
    </source>
</reference>
<keyword evidence="8" id="KW-1185">Reference proteome</keyword>
<feature type="region of interest" description="Disordered" evidence="6">
    <location>
        <begin position="147"/>
        <end position="167"/>
    </location>
</feature>
<organism evidence="8 9">
    <name type="scientific">Rhodamnia argentea</name>
    <dbReference type="NCBI Taxonomy" id="178133"/>
    <lineage>
        <taxon>Eukaryota</taxon>
        <taxon>Viridiplantae</taxon>
        <taxon>Streptophyta</taxon>
        <taxon>Embryophyta</taxon>
        <taxon>Tracheophyta</taxon>
        <taxon>Spermatophyta</taxon>
        <taxon>Magnoliopsida</taxon>
        <taxon>eudicotyledons</taxon>
        <taxon>Gunneridae</taxon>
        <taxon>Pentapetalae</taxon>
        <taxon>rosids</taxon>
        <taxon>malvids</taxon>
        <taxon>Myrtales</taxon>
        <taxon>Myrtaceae</taxon>
        <taxon>Myrtoideae</taxon>
        <taxon>Myrteae</taxon>
        <taxon>Australasian group</taxon>
        <taxon>Rhodamnia</taxon>
    </lineage>
</organism>
<evidence type="ECO:0000256" key="2">
    <source>
        <dbReference type="ARBA" id="ARBA00005885"/>
    </source>
</evidence>